<keyword evidence="3" id="KW-1185">Reference proteome</keyword>
<name>K8ERW0_9CHLO</name>
<feature type="compositionally biased region" description="Acidic residues" evidence="1">
    <location>
        <begin position="53"/>
        <end position="67"/>
    </location>
</feature>
<dbReference type="Pfam" id="PF00428">
    <property type="entry name" value="Ribosomal_60s"/>
    <property type="match status" value="1"/>
</dbReference>
<gene>
    <name evidence="2" type="ORF">Bathy02g00580</name>
</gene>
<proteinExistence type="predicted"/>
<dbReference type="PANTHER" id="PTHR21141">
    <property type="entry name" value="60S ACIDIC RIBOSOMAL PROTEIN FAMILY MEMBER"/>
    <property type="match status" value="1"/>
</dbReference>
<dbReference type="InterPro" id="IPR044076">
    <property type="entry name" value="Ribosomal_P2"/>
</dbReference>
<evidence type="ECO:0008006" key="4">
    <source>
        <dbReference type="Google" id="ProtNLM"/>
    </source>
</evidence>
<dbReference type="STRING" id="41875.K8ERW0"/>
<dbReference type="OrthoDB" id="1227494at2759"/>
<dbReference type="PANTHER" id="PTHR21141:SF5">
    <property type="entry name" value="LARGE RIBOSOMAL SUBUNIT PROTEIN P2"/>
    <property type="match status" value="1"/>
</dbReference>
<dbReference type="Proteomes" id="UP000198341">
    <property type="component" value="Chromosome 2"/>
</dbReference>
<evidence type="ECO:0000256" key="1">
    <source>
        <dbReference type="SAM" id="MobiDB-lite"/>
    </source>
</evidence>
<evidence type="ECO:0000313" key="3">
    <source>
        <dbReference type="Proteomes" id="UP000198341"/>
    </source>
</evidence>
<dbReference type="GO" id="GO:0002182">
    <property type="term" value="P:cytoplasmic translational elongation"/>
    <property type="evidence" value="ECO:0007669"/>
    <property type="project" value="InterPro"/>
</dbReference>
<sequence length="67" mass="6538">MSEIEGKDVAALIAEGNEKLASVPSAVGRAPAGGGGGGGGGGDGGGEAKKEEVVEEEEEDMGFDLFD</sequence>
<protein>
    <recommendedName>
        <fullName evidence="4">60S acidic ribosomal protein P2</fullName>
    </recommendedName>
</protein>
<feature type="region of interest" description="Disordered" evidence="1">
    <location>
        <begin position="20"/>
        <end position="67"/>
    </location>
</feature>
<accession>K8ERW0</accession>
<reference evidence="2 3" key="1">
    <citation type="submission" date="2011-10" db="EMBL/GenBank/DDBJ databases">
        <authorList>
            <person name="Genoscope - CEA"/>
        </authorList>
    </citation>
    <scope>NUCLEOTIDE SEQUENCE [LARGE SCALE GENOMIC DNA]</scope>
    <source>
        <strain evidence="2 3">RCC 1105</strain>
    </source>
</reference>
<dbReference type="AlphaFoldDB" id="K8ERW0"/>
<feature type="compositionally biased region" description="Gly residues" evidence="1">
    <location>
        <begin position="31"/>
        <end position="45"/>
    </location>
</feature>
<dbReference type="GO" id="GO:0022625">
    <property type="term" value="C:cytosolic large ribosomal subunit"/>
    <property type="evidence" value="ECO:0007669"/>
    <property type="project" value="InterPro"/>
</dbReference>
<dbReference type="EMBL" id="FO082277">
    <property type="protein sequence ID" value="CCO15165.1"/>
    <property type="molecule type" value="Genomic_DNA"/>
</dbReference>
<dbReference type="GO" id="GO:0003735">
    <property type="term" value="F:structural constituent of ribosome"/>
    <property type="evidence" value="ECO:0007669"/>
    <property type="project" value="InterPro"/>
</dbReference>
<dbReference type="GeneID" id="19017172"/>
<dbReference type="RefSeq" id="XP_007514925.1">
    <property type="nucleotide sequence ID" value="XM_007514863.1"/>
</dbReference>
<dbReference type="KEGG" id="bpg:Bathy02g00580"/>
<organism evidence="2 3">
    <name type="scientific">Bathycoccus prasinos</name>
    <dbReference type="NCBI Taxonomy" id="41875"/>
    <lineage>
        <taxon>Eukaryota</taxon>
        <taxon>Viridiplantae</taxon>
        <taxon>Chlorophyta</taxon>
        <taxon>Mamiellophyceae</taxon>
        <taxon>Mamiellales</taxon>
        <taxon>Bathycoccaceae</taxon>
        <taxon>Bathycoccus</taxon>
    </lineage>
</organism>
<evidence type="ECO:0000313" key="2">
    <source>
        <dbReference type="EMBL" id="CCO15165.1"/>
    </source>
</evidence>